<dbReference type="PATRIC" id="fig|60890.4.peg.3712"/>
<dbReference type="Proteomes" id="UP001218364">
    <property type="component" value="Unassembled WGS sequence"/>
</dbReference>
<dbReference type="Gene3D" id="3.20.20.450">
    <property type="entry name" value="EAL domain"/>
    <property type="match status" value="1"/>
</dbReference>
<keyword evidence="4" id="KW-1185">Reference proteome</keyword>
<reference evidence="2 4" key="1">
    <citation type="submission" date="2016-04" db="EMBL/GenBank/DDBJ databases">
        <authorList>
            <person name="Evans L.H."/>
            <person name="Alamgir A."/>
            <person name="Owens N."/>
            <person name="Weber N.D."/>
            <person name="Virtaneva K."/>
            <person name="Barbian K."/>
            <person name="Babar A."/>
            <person name="Rosenke K."/>
        </authorList>
    </citation>
    <scope>NUCLEOTIDE SEQUENCE [LARGE SCALE GENOMIC DNA]</scope>
    <source>
        <strain evidence="2 4">JL2886</strain>
    </source>
</reference>
<dbReference type="InterPro" id="IPR035919">
    <property type="entry name" value="EAL_sf"/>
</dbReference>
<dbReference type="CDD" id="cd01948">
    <property type="entry name" value="EAL"/>
    <property type="match status" value="1"/>
</dbReference>
<dbReference type="Proteomes" id="UP000092565">
    <property type="component" value="Chromosome"/>
</dbReference>
<proteinExistence type="predicted"/>
<dbReference type="SUPFAM" id="SSF141868">
    <property type="entry name" value="EAL domain-like"/>
    <property type="match status" value="1"/>
</dbReference>
<dbReference type="AlphaFoldDB" id="A0A1B0ZWM3"/>
<sequence length="261" mass="29094">MKQEKCQACRNGAKFDLPITMAFQPMVALGAEKIFAYEALLRGKDGAGPREVFSHVTSDTLYAFDQKCRTTSIELAAKLNLADTGALLSMNFLPNAVYDPKACIRLTLETAKRTGFPVDQIMFEFTETERVNTDKLIEILTTYRRLGFKTSIDDFGAGYSGLKLLTMFQPDVVKLDAGLIRNIDVSSAKQTIVRNTIRMLEEMGILIVCEGIETQGEYDALYDLGVDLMQGYLFAKPGFESLPAPQWPVHSSLSMEQSMLR</sequence>
<dbReference type="PANTHER" id="PTHR33121">
    <property type="entry name" value="CYCLIC DI-GMP PHOSPHODIESTERASE PDEF"/>
    <property type="match status" value="1"/>
</dbReference>
<name>A0A1B0ZWM3_9RHOB</name>
<dbReference type="SMART" id="SM00052">
    <property type="entry name" value="EAL"/>
    <property type="match status" value="1"/>
</dbReference>
<feature type="domain" description="EAL" evidence="1">
    <location>
        <begin position="1"/>
        <end position="251"/>
    </location>
</feature>
<dbReference type="EMBL" id="CP015124">
    <property type="protein sequence ID" value="ANP38677.1"/>
    <property type="molecule type" value="Genomic_DNA"/>
</dbReference>
<dbReference type="InterPro" id="IPR001633">
    <property type="entry name" value="EAL_dom"/>
</dbReference>
<evidence type="ECO:0000313" key="4">
    <source>
        <dbReference type="Proteomes" id="UP000092565"/>
    </source>
</evidence>
<dbReference type="GO" id="GO:0071111">
    <property type="term" value="F:cyclic-guanylate-specific phosphodiesterase activity"/>
    <property type="evidence" value="ECO:0007669"/>
    <property type="project" value="InterPro"/>
</dbReference>
<dbReference type="PANTHER" id="PTHR33121:SF15">
    <property type="entry name" value="BLUE LIGHT- AND TEMPERATURE-REGULATED ANTIREPRESSOR BLUF"/>
    <property type="match status" value="1"/>
</dbReference>
<dbReference type="PROSITE" id="PS50883">
    <property type="entry name" value="EAL"/>
    <property type="match status" value="1"/>
</dbReference>
<evidence type="ECO:0000259" key="1">
    <source>
        <dbReference type="PROSITE" id="PS50883"/>
    </source>
</evidence>
<dbReference type="InterPro" id="IPR050706">
    <property type="entry name" value="Cyclic-di-GMP_PDE-like"/>
</dbReference>
<evidence type="ECO:0000313" key="2">
    <source>
        <dbReference type="EMBL" id="ANP38677.1"/>
    </source>
</evidence>
<organism evidence="2 4">
    <name type="scientific">Phaeobacter gallaeciensis</name>
    <dbReference type="NCBI Taxonomy" id="60890"/>
    <lineage>
        <taxon>Bacteria</taxon>
        <taxon>Pseudomonadati</taxon>
        <taxon>Pseudomonadota</taxon>
        <taxon>Alphaproteobacteria</taxon>
        <taxon>Rhodobacterales</taxon>
        <taxon>Roseobacteraceae</taxon>
        <taxon>Phaeobacter</taxon>
    </lineage>
</organism>
<dbReference type="EMBL" id="JARCJK010000001">
    <property type="protein sequence ID" value="MDE4164374.1"/>
    <property type="molecule type" value="Genomic_DNA"/>
</dbReference>
<evidence type="ECO:0000313" key="5">
    <source>
        <dbReference type="Proteomes" id="UP001218364"/>
    </source>
</evidence>
<accession>A0A1B0ZWM3</accession>
<gene>
    <name evidence="2" type="ORF">JL2886_03808</name>
    <name evidence="3" type="ORF">PXK24_01625</name>
</gene>
<dbReference type="Pfam" id="PF00563">
    <property type="entry name" value="EAL"/>
    <property type="match status" value="1"/>
</dbReference>
<protein>
    <submittedName>
        <fullName evidence="2">Diguanylate phosphodiesterase</fullName>
    </submittedName>
    <submittedName>
        <fullName evidence="3">EAL domain-containing protein</fullName>
    </submittedName>
</protein>
<dbReference type="RefSeq" id="WP_237028397.1">
    <property type="nucleotide sequence ID" value="NZ_CP015124.1"/>
</dbReference>
<evidence type="ECO:0000313" key="3">
    <source>
        <dbReference type="EMBL" id="MDE4164374.1"/>
    </source>
</evidence>
<reference evidence="3 5" key="2">
    <citation type="submission" date="2023-02" db="EMBL/GenBank/DDBJ databases">
        <title>Population genomics of bacteria associated with diatom.</title>
        <authorList>
            <person name="Xie J."/>
            <person name="Wang H."/>
        </authorList>
    </citation>
    <scope>NUCLEOTIDE SEQUENCE [LARGE SCALE GENOMIC DNA]</scope>
    <source>
        <strain evidence="3 5">PT47_8</strain>
    </source>
</reference>